<feature type="region of interest" description="Disordered" evidence="1">
    <location>
        <begin position="1"/>
        <end position="28"/>
    </location>
</feature>
<sequence length="629" mass="75044">MPFRERLQRDEHDARARAVREAVHRQPRERNRALDARLLQRDRAHVADHLLGAVERCTVRQLRERDQVFLVLRGHEAARHHLRHEHGRAHQHEVHAQHQRLARQHAAHAAAVVLRAAMEHLVEAAEEAAEHAVHHAREPVFLVAMALQQDRGQRRRQRQRVERRDHRRDRDGHRELLVELAGQARHERERHEHGDERQRDRDDRPAHFLHRLVGRLSRVHPAFDVALDVLDHHDRIVDHDPDREHHPEQRQRVDRIAERQQQRERADDRHRHRDQRNQRRAPGLQEHDHDDHDQRDRLEQRVHDRLDRRTHELRRVVDDLVVDARRHVLLQLGHRLAHFVGDLQRVRARRLVDRHRDGRLVVEQRTQPVLGCVELDPRDVAQARDAAVRRRLHDDVAELVFRLQAAARVHRQLQRRAGQRRRRADHAGRDLHVLFADRLHDVLGGQPALRDLLRIEPDAHRVVARSPQLHLADALDPRQAILHVDQRVVAQVGHVVAVVRRDQVDHHRQRRRAFHRRDAEPLHVFRQARQRLVHAVLHELRGLVRIGAELERDGDRHVAVAVRLRLHVEHVLDAVDLLLERRRDRLGDHFRVRARILRLHDHGRRHDLRIFRDRQQEHRDHPAEQDDHR</sequence>
<gene>
    <name evidence="2" type="ORF">BPA30113_05478</name>
</gene>
<feature type="compositionally biased region" description="Basic and acidic residues" evidence="1">
    <location>
        <begin position="184"/>
        <end position="203"/>
    </location>
</feature>
<feature type="region of interest" description="Disordered" evidence="1">
    <location>
        <begin position="610"/>
        <end position="629"/>
    </location>
</feature>
<keyword evidence="3" id="KW-1185">Reference proteome</keyword>
<feature type="region of interest" description="Disordered" evidence="1">
    <location>
        <begin position="149"/>
        <end position="203"/>
    </location>
</feature>
<protein>
    <submittedName>
        <fullName evidence="2">Uncharacterized protein</fullName>
    </submittedName>
</protein>
<proteinExistence type="predicted"/>
<evidence type="ECO:0000256" key="1">
    <source>
        <dbReference type="SAM" id="MobiDB-lite"/>
    </source>
</evidence>
<name>A0A6P2Q174_9BURK</name>
<evidence type="ECO:0000313" key="2">
    <source>
        <dbReference type="EMBL" id="VWC16151.1"/>
    </source>
</evidence>
<dbReference type="EMBL" id="CABVQD010000024">
    <property type="protein sequence ID" value="VWC16151.1"/>
    <property type="molecule type" value="Genomic_DNA"/>
</dbReference>
<feature type="compositionally biased region" description="Basic and acidic residues" evidence="1">
    <location>
        <begin position="159"/>
        <end position="177"/>
    </location>
</feature>
<feature type="compositionally biased region" description="Basic and acidic residues" evidence="1">
    <location>
        <begin position="285"/>
        <end position="299"/>
    </location>
</feature>
<feature type="region of interest" description="Disordered" evidence="1">
    <location>
        <begin position="238"/>
        <end position="299"/>
    </location>
</feature>
<accession>A0A6P2Q174</accession>
<organism evidence="2 3">
    <name type="scientific">Burkholderia paludis</name>
    <dbReference type="NCBI Taxonomy" id="1506587"/>
    <lineage>
        <taxon>Bacteria</taxon>
        <taxon>Pseudomonadati</taxon>
        <taxon>Pseudomonadota</taxon>
        <taxon>Betaproteobacteria</taxon>
        <taxon>Burkholderiales</taxon>
        <taxon>Burkholderiaceae</taxon>
        <taxon>Burkholderia</taxon>
        <taxon>Burkholderia cepacia complex</taxon>
    </lineage>
</organism>
<feature type="compositionally biased region" description="Basic and acidic residues" evidence="1">
    <location>
        <begin position="238"/>
        <end position="269"/>
    </location>
</feature>
<reference evidence="2 3" key="1">
    <citation type="submission" date="2019-09" db="EMBL/GenBank/DDBJ databases">
        <authorList>
            <person name="Depoorter E."/>
        </authorList>
    </citation>
    <scope>NUCLEOTIDE SEQUENCE [LARGE SCALE GENOMIC DNA]</scope>
    <source>
        <strain evidence="2">LMG 30113</strain>
    </source>
</reference>
<dbReference type="AlphaFoldDB" id="A0A6P2Q174"/>
<evidence type="ECO:0000313" key="3">
    <source>
        <dbReference type="Proteomes" id="UP000494330"/>
    </source>
</evidence>
<dbReference type="Proteomes" id="UP000494330">
    <property type="component" value="Unassembled WGS sequence"/>
</dbReference>